<feature type="transmembrane region" description="Helical" evidence="7">
    <location>
        <begin position="132"/>
        <end position="149"/>
    </location>
</feature>
<organism evidence="8 9">
    <name type="scientific">Corynebacterium breve</name>
    <dbReference type="NCBI Taxonomy" id="3049799"/>
    <lineage>
        <taxon>Bacteria</taxon>
        <taxon>Bacillati</taxon>
        <taxon>Actinomycetota</taxon>
        <taxon>Actinomycetes</taxon>
        <taxon>Mycobacteriales</taxon>
        <taxon>Corynebacteriaceae</taxon>
        <taxon>Corynebacterium</taxon>
    </lineage>
</organism>
<accession>A0ABY8VCG9</accession>
<feature type="compositionally biased region" description="Basic and acidic residues" evidence="6">
    <location>
        <begin position="376"/>
        <end position="390"/>
    </location>
</feature>
<dbReference type="PANTHER" id="PTHR30238">
    <property type="entry name" value="MEMBRANE BOUND PREDICTED REDOX MODULATOR"/>
    <property type="match status" value="1"/>
</dbReference>
<feature type="transmembrane region" description="Helical" evidence="7">
    <location>
        <begin position="6"/>
        <end position="27"/>
    </location>
</feature>
<reference evidence="8 9" key="1">
    <citation type="submission" date="2023-05" db="EMBL/GenBank/DDBJ databases">
        <title>Corynebacterium suedekumii sp. nov. and Corynebacterium breve sp. nov. isolated from raw cow's milk.</title>
        <authorList>
            <person name="Baer M.K."/>
            <person name="Mehl L."/>
            <person name="Hellmuth R."/>
            <person name="Marke G."/>
            <person name="Lipski A."/>
        </authorList>
    </citation>
    <scope>NUCLEOTIDE SEQUENCE [LARGE SCALE GENOMIC DNA]</scope>
    <source>
        <strain evidence="8 9">R4</strain>
    </source>
</reference>
<feature type="transmembrane region" description="Helical" evidence="7">
    <location>
        <begin position="39"/>
        <end position="60"/>
    </location>
</feature>
<keyword evidence="3 7" id="KW-0812">Transmembrane</keyword>
<evidence type="ECO:0000256" key="4">
    <source>
        <dbReference type="ARBA" id="ARBA00022989"/>
    </source>
</evidence>
<dbReference type="Proteomes" id="UP001225598">
    <property type="component" value="Chromosome"/>
</dbReference>
<feature type="transmembrane region" description="Helical" evidence="7">
    <location>
        <begin position="193"/>
        <end position="221"/>
    </location>
</feature>
<evidence type="ECO:0000256" key="1">
    <source>
        <dbReference type="ARBA" id="ARBA00004141"/>
    </source>
</evidence>
<gene>
    <name evidence="8" type="ORF">QP027_06645</name>
</gene>
<dbReference type="InterPro" id="IPR022369">
    <property type="entry name" value="Integral_membrane_TerC_rswitch"/>
</dbReference>
<feature type="transmembrane region" description="Helical" evidence="7">
    <location>
        <begin position="298"/>
        <end position="320"/>
    </location>
</feature>
<evidence type="ECO:0000313" key="8">
    <source>
        <dbReference type="EMBL" id="WIM66812.1"/>
    </source>
</evidence>
<evidence type="ECO:0000313" key="9">
    <source>
        <dbReference type="Proteomes" id="UP001225598"/>
    </source>
</evidence>
<dbReference type="NCBIfam" id="TIGR03718">
    <property type="entry name" value="R_switched_Alx"/>
    <property type="match status" value="1"/>
</dbReference>
<keyword evidence="4 7" id="KW-1133">Transmembrane helix</keyword>
<proteinExistence type="inferred from homology"/>
<evidence type="ECO:0000256" key="6">
    <source>
        <dbReference type="SAM" id="MobiDB-lite"/>
    </source>
</evidence>
<keyword evidence="9" id="KW-1185">Reference proteome</keyword>
<feature type="transmembrane region" description="Helical" evidence="7">
    <location>
        <begin position="103"/>
        <end position="126"/>
    </location>
</feature>
<feature type="transmembrane region" description="Helical" evidence="7">
    <location>
        <begin position="227"/>
        <end position="248"/>
    </location>
</feature>
<dbReference type="EMBL" id="CP126969">
    <property type="protein sequence ID" value="WIM66812.1"/>
    <property type="molecule type" value="Genomic_DNA"/>
</dbReference>
<evidence type="ECO:0000256" key="5">
    <source>
        <dbReference type="ARBA" id="ARBA00023136"/>
    </source>
</evidence>
<evidence type="ECO:0000256" key="2">
    <source>
        <dbReference type="ARBA" id="ARBA00007511"/>
    </source>
</evidence>
<sequence length="390" mass="43877">MSVPLWIWAVTLIVIAGFFIFDFYSHVRTPHEPTLKESGFWTLFYVTVALLFGVFVWFVWDHEHGLQYFTGYVTEKALSVDNLFVFALIMGAFKIPRKYQQKVLLLGIVIALIARLIFILLGAAMIAAWSDVFYLFAIFLLYTAIKLFVDEIRDAPETDPNDMLVVRWLRKVVPVTKSYHGDRLSSKEENGKFALTPLFVALVAIGLIDVMFAFDSIPAIYGITSEAYLVFTTNAFSLMGLRQMYFLLDGLLDRLVFLPYGLAIILGFIGVKLMFHALHENNLPFINGGENVPGVPEISTVGSLVTIIGVLVITVLASLLKDKRDELQGGHRGPATRIDYDDHGNRRRVDTRGRHIEWIDDPATSGRGDHTASGSRDVDHLEPEPHPDDL</sequence>
<name>A0ABY8VCG9_9CORY</name>
<dbReference type="PANTHER" id="PTHR30238:SF0">
    <property type="entry name" value="THYLAKOID MEMBRANE PROTEIN TERC, CHLOROPLASTIC"/>
    <property type="match status" value="1"/>
</dbReference>
<evidence type="ECO:0000256" key="7">
    <source>
        <dbReference type="SAM" id="Phobius"/>
    </source>
</evidence>
<comment type="subcellular location">
    <subcellularLocation>
        <location evidence="1">Membrane</location>
        <topology evidence="1">Multi-pass membrane protein</topology>
    </subcellularLocation>
</comment>
<evidence type="ECO:0000256" key="3">
    <source>
        <dbReference type="ARBA" id="ARBA00022692"/>
    </source>
</evidence>
<keyword evidence="5 7" id="KW-0472">Membrane</keyword>
<feature type="transmembrane region" description="Helical" evidence="7">
    <location>
        <begin position="80"/>
        <end position="96"/>
    </location>
</feature>
<feature type="region of interest" description="Disordered" evidence="6">
    <location>
        <begin position="353"/>
        <end position="390"/>
    </location>
</feature>
<dbReference type="RefSeq" id="WP_284823469.1">
    <property type="nucleotide sequence ID" value="NZ_CP126969.1"/>
</dbReference>
<comment type="similarity">
    <text evidence="2">Belongs to the TerC family.</text>
</comment>
<feature type="transmembrane region" description="Helical" evidence="7">
    <location>
        <begin position="255"/>
        <end position="278"/>
    </location>
</feature>
<dbReference type="InterPro" id="IPR005496">
    <property type="entry name" value="Integral_membrane_TerC"/>
</dbReference>
<dbReference type="Pfam" id="PF03741">
    <property type="entry name" value="TerC"/>
    <property type="match status" value="1"/>
</dbReference>
<protein>
    <submittedName>
        <fullName evidence="8">TerC family protein</fullName>
    </submittedName>
</protein>